<dbReference type="Proteomes" id="UP000682892">
    <property type="component" value="Unassembled WGS sequence"/>
</dbReference>
<reference evidence="1" key="2">
    <citation type="journal article" date="2007" name="Science">
        <title>Genome sequence of Aedes aegypti, a major arbovirus vector.</title>
        <authorList>
            <person name="Nene V."/>
            <person name="Wortman J.R."/>
            <person name="Lawson D."/>
            <person name="Haas B."/>
            <person name="Kodira C."/>
            <person name="Tu Z.J."/>
            <person name="Loftus B."/>
            <person name="Xi Z."/>
            <person name="Megy K."/>
            <person name="Grabherr M."/>
            <person name="Ren Q."/>
            <person name="Zdobnov E.M."/>
            <person name="Lobo N.F."/>
            <person name="Campbell K.S."/>
            <person name="Brown S.E."/>
            <person name="Bonaldo M.F."/>
            <person name="Zhu J."/>
            <person name="Sinkins S.P."/>
            <person name="Hogenkamp D.G."/>
            <person name="Amedeo P."/>
            <person name="Arensburger P."/>
            <person name="Atkinson P.W."/>
            <person name="Bidwell S."/>
            <person name="Biedler J."/>
            <person name="Birney E."/>
            <person name="Bruggner R.V."/>
            <person name="Costas J."/>
            <person name="Coy M.R."/>
            <person name="Crabtree J."/>
            <person name="Crawford M."/>
            <person name="Debruyn B."/>
            <person name="Decaprio D."/>
            <person name="Eiglmeier K."/>
            <person name="Eisenstadt E."/>
            <person name="El-Dorry H."/>
            <person name="Gelbart W.M."/>
            <person name="Gomes S.L."/>
            <person name="Hammond M."/>
            <person name="Hannick L.I."/>
            <person name="Hogan J.R."/>
            <person name="Holmes M.H."/>
            <person name="Jaffe D."/>
            <person name="Johnston J.S."/>
            <person name="Kennedy R.C."/>
            <person name="Koo H."/>
            <person name="Kravitz S."/>
            <person name="Kriventseva E.V."/>
            <person name="Kulp D."/>
            <person name="Labutti K."/>
            <person name="Lee E."/>
            <person name="Li S."/>
            <person name="Lovin D.D."/>
            <person name="Mao C."/>
            <person name="Mauceli E."/>
            <person name="Menck C.F."/>
            <person name="Miller J.R."/>
            <person name="Montgomery P."/>
            <person name="Mori A."/>
            <person name="Nascimento A.L."/>
            <person name="Naveira H.F."/>
            <person name="Nusbaum C."/>
            <person name="O'leary S."/>
            <person name="Orvis J."/>
            <person name="Pertea M."/>
            <person name="Quesneville H."/>
            <person name="Reidenbach K.R."/>
            <person name="Rogers Y.H."/>
            <person name="Roth C.W."/>
            <person name="Schneider J.R."/>
            <person name="Schatz M."/>
            <person name="Shumway M."/>
            <person name="Stanke M."/>
            <person name="Stinson E.O."/>
            <person name="Tubio J.M."/>
            <person name="Vanzee J.P."/>
            <person name="Verjovski-Almeida S."/>
            <person name="Werner D."/>
            <person name="White O."/>
            <person name="Wyder S."/>
            <person name="Zeng Q."/>
            <person name="Zhao Q."/>
            <person name="Zhao Y."/>
            <person name="Hill C.A."/>
            <person name="Raikhel A.S."/>
            <person name="Soares M.B."/>
            <person name="Knudson D.L."/>
            <person name="Lee N.H."/>
            <person name="Galagan J."/>
            <person name="Salzberg S.L."/>
            <person name="Paulsen I.T."/>
            <person name="Dimopoulos G."/>
            <person name="Collins F.H."/>
            <person name="Birren B."/>
            <person name="Fraser-Liggett C.M."/>
            <person name="Severson D.W."/>
        </authorList>
    </citation>
    <scope>NUCLEOTIDE SEQUENCE [LARGE SCALE GENOMIC DNA]</scope>
    <source>
        <strain evidence="1">Liverpool</strain>
    </source>
</reference>
<evidence type="ECO:0000313" key="1">
    <source>
        <dbReference type="EMBL" id="EAT43928.1"/>
    </source>
</evidence>
<dbReference type="OMA" id="METNVNH"/>
<name>Q17C63_AEDAE</name>
<organism evidence="1 2">
    <name type="scientific">Aedes aegypti</name>
    <name type="common">Yellowfever mosquito</name>
    <name type="synonym">Culex aegypti</name>
    <dbReference type="NCBI Taxonomy" id="7159"/>
    <lineage>
        <taxon>Eukaryota</taxon>
        <taxon>Metazoa</taxon>
        <taxon>Ecdysozoa</taxon>
        <taxon>Arthropoda</taxon>
        <taxon>Hexapoda</taxon>
        <taxon>Insecta</taxon>
        <taxon>Pterygota</taxon>
        <taxon>Neoptera</taxon>
        <taxon>Endopterygota</taxon>
        <taxon>Diptera</taxon>
        <taxon>Nematocera</taxon>
        <taxon>Culicoidea</taxon>
        <taxon>Culicidae</taxon>
        <taxon>Culicinae</taxon>
        <taxon>Aedini</taxon>
        <taxon>Aedes</taxon>
        <taxon>Stegomyia</taxon>
    </lineage>
</organism>
<gene>
    <name evidence="1" type="ORF">AaeL_AAEL004655</name>
</gene>
<dbReference type="PaxDb" id="7159-AAEL004655-PA"/>
<dbReference type="HOGENOM" id="CLU_1887441_0_0_1"/>
<protein>
    <submittedName>
        <fullName evidence="1">AAEL004655-PA</fullName>
    </submittedName>
</protein>
<accession>Q17C63</accession>
<dbReference type="Gene3D" id="1.10.287.70">
    <property type="match status" value="1"/>
</dbReference>
<evidence type="ECO:0000313" key="2">
    <source>
        <dbReference type="Proteomes" id="UP000682892"/>
    </source>
</evidence>
<dbReference type="PhylomeDB" id="Q17C63"/>
<reference evidence="1" key="1">
    <citation type="submission" date="2005-10" db="EMBL/GenBank/DDBJ databases">
        <authorList>
            <person name="Loftus B.J."/>
            <person name="Nene V.M."/>
            <person name="Hannick L.I."/>
            <person name="Bidwell S."/>
            <person name="Haas B."/>
            <person name="Amedeo P."/>
            <person name="Orvis J."/>
            <person name="Wortman J.R."/>
            <person name="White O.R."/>
            <person name="Salzberg S."/>
            <person name="Shumway M."/>
            <person name="Koo H."/>
            <person name="Zhao Y."/>
            <person name="Holmes M."/>
            <person name="Miller J."/>
            <person name="Schatz M."/>
            <person name="Pop M."/>
            <person name="Pai G."/>
            <person name="Utterback T."/>
            <person name="Rogers Y.-H."/>
            <person name="Kravitz S."/>
            <person name="Fraser C.M."/>
        </authorList>
    </citation>
    <scope>NUCLEOTIDE SEQUENCE</scope>
    <source>
        <strain evidence="1">Liverpool</strain>
    </source>
</reference>
<proteinExistence type="predicted"/>
<sequence length="135" mass="15509">MWTILISGAMPLSSLTNLGLSFDLMIKSKSGTHEKKMETNVNHAKNILAKNLRILALDREKLENPDPDLWEGRAINLVEEYSAILYEAYKQGSFENKHNKKTWTFWNSVFYCGTIYTTIECIPIISRHATGRMLQ</sequence>
<dbReference type="AlphaFoldDB" id="Q17C63"/>
<dbReference type="EMBL" id="CH477311">
    <property type="protein sequence ID" value="EAT43928.1"/>
    <property type="molecule type" value="Genomic_DNA"/>
</dbReference>
<reference evidence="1" key="3">
    <citation type="submission" date="2012-09" db="EMBL/GenBank/DDBJ databases">
        <authorList>
            <consortium name="VectorBase"/>
        </authorList>
    </citation>
    <scope>NUCLEOTIDE SEQUENCE</scope>
    <source>
        <strain evidence="1">Liverpool</strain>
    </source>
</reference>
<dbReference type="VEuPathDB" id="VectorBase:AAEL027866"/>